<evidence type="ECO:0000313" key="1">
    <source>
        <dbReference type="EMBL" id="OWY95512.1"/>
    </source>
</evidence>
<protein>
    <submittedName>
        <fullName evidence="1">Uncharacterized protein</fullName>
    </submittedName>
</protein>
<dbReference type="EMBL" id="NBNE01012846">
    <property type="protein sequence ID" value="OWY95512.1"/>
    <property type="molecule type" value="Genomic_DNA"/>
</dbReference>
<sequence length="102" mass="11532">RGKTVILMIYEYGLAIAKGQNLTEFTRVCIVPPETNRAGATAETSLQETVSKLQHQWTQTFQGTATVWRMWANHLTRNMNRSTWESVISQSPPDHIAGPLYV</sequence>
<keyword evidence="2" id="KW-1185">Reference proteome</keyword>
<reference evidence="2" key="1">
    <citation type="submission" date="2017-03" db="EMBL/GenBank/DDBJ databases">
        <title>Phytopthora megakarya and P. palmivora, two closely related causual agents of cacao black pod achieved similar genome size and gene model numbers by different mechanisms.</title>
        <authorList>
            <person name="Ali S."/>
            <person name="Shao J."/>
            <person name="Larry D.J."/>
            <person name="Kronmiller B."/>
            <person name="Shen D."/>
            <person name="Strem M.D."/>
            <person name="Melnick R.L."/>
            <person name="Guiltinan M.J."/>
            <person name="Tyler B.M."/>
            <person name="Meinhardt L.W."/>
            <person name="Bailey B.A."/>
        </authorList>
    </citation>
    <scope>NUCLEOTIDE SEQUENCE [LARGE SCALE GENOMIC DNA]</scope>
    <source>
        <strain evidence="2">zdho120</strain>
    </source>
</reference>
<organism evidence="1 2">
    <name type="scientific">Phytophthora megakarya</name>
    <dbReference type="NCBI Taxonomy" id="4795"/>
    <lineage>
        <taxon>Eukaryota</taxon>
        <taxon>Sar</taxon>
        <taxon>Stramenopiles</taxon>
        <taxon>Oomycota</taxon>
        <taxon>Peronosporomycetes</taxon>
        <taxon>Peronosporales</taxon>
        <taxon>Peronosporaceae</taxon>
        <taxon>Phytophthora</taxon>
    </lineage>
</organism>
<gene>
    <name evidence="1" type="ORF">PHMEG_00034469</name>
</gene>
<dbReference type="Proteomes" id="UP000198211">
    <property type="component" value="Unassembled WGS sequence"/>
</dbReference>
<dbReference type="OrthoDB" id="124303at2759"/>
<evidence type="ECO:0000313" key="2">
    <source>
        <dbReference type="Proteomes" id="UP000198211"/>
    </source>
</evidence>
<comment type="caution">
    <text evidence="1">The sequence shown here is derived from an EMBL/GenBank/DDBJ whole genome shotgun (WGS) entry which is preliminary data.</text>
</comment>
<feature type="non-terminal residue" evidence="1">
    <location>
        <position position="1"/>
    </location>
</feature>
<name>A0A225UQZ5_9STRA</name>
<accession>A0A225UQZ5</accession>
<dbReference type="AlphaFoldDB" id="A0A225UQZ5"/>
<proteinExistence type="predicted"/>